<evidence type="ECO:0000256" key="5">
    <source>
        <dbReference type="ARBA" id="ARBA00022723"/>
    </source>
</evidence>
<feature type="binding site" evidence="10">
    <location>
        <position position="366"/>
    </location>
    <ligand>
        <name>[4Fe-4S] cluster</name>
        <dbReference type="ChEBI" id="CHEBI:49883"/>
    </ligand>
</feature>
<evidence type="ECO:0000256" key="1">
    <source>
        <dbReference type="ARBA" id="ARBA00010564"/>
    </source>
</evidence>
<dbReference type="InterPro" id="IPR016558">
    <property type="entry name" value="DNA_primase_lsu_euk"/>
</dbReference>
<dbReference type="GO" id="GO:0006270">
    <property type="term" value="P:DNA replication initiation"/>
    <property type="evidence" value="ECO:0007669"/>
    <property type="project" value="TreeGrafter"/>
</dbReference>
<dbReference type="GO" id="GO:0046872">
    <property type="term" value="F:metal ion binding"/>
    <property type="evidence" value="ECO:0007669"/>
    <property type="project" value="UniProtKB-UniRule"/>
</dbReference>
<dbReference type="GO" id="GO:0005658">
    <property type="term" value="C:alpha DNA polymerase:primase complex"/>
    <property type="evidence" value="ECO:0007669"/>
    <property type="project" value="UniProtKB-ARBA"/>
</dbReference>
<proteinExistence type="inferred from homology"/>
<evidence type="ECO:0000313" key="14">
    <source>
        <dbReference type="EMBL" id="OMJ23470.1"/>
    </source>
</evidence>
<comment type="similarity">
    <text evidence="1 9">Belongs to the eukaryotic-type primase large subunit family.</text>
</comment>
<evidence type="ECO:0000256" key="7">
    <source>
        <dbReference type="ARBA" id="ARBA00023014"/>
    </source>
</evidence>
<name>A0A1R1WZE1_9FUNG</name>
<keyword evidence="7 9" id="KW-0411">Iron-sulfur</keyword>
<dbReference type="EMBL" id="LSSN01005978">
    <property type="protein sequence ID" value="OMJ07752.1"/>
    <property type="molecule type" value="Genomic_DNA"/>
</dbReference>
<reference evidence="13 15" key="1">
    <citation type="submission" date="2017-01" db="EMBL/GenBank/DDBJ databases">
        <authorList>
            <person name="Mah S.A."/>
            <person name="Swanson W.J."/>
            <person name="Moy G.W."/>
            <person name="Vacquier V.D."/>
        </authorList>
    </citation>
    <scope>NUCLEOTIDE SEQUENCE [LARGE SCALE GENOMIC DNA]</scope>
    <source>
        <strain evidence="13 15">GSMNP</strain>
    </source>
</reference>
<dbReference type="InterPro" id="IPR058560">
    <property type="entry name" value="DNA_primase_C"/>
</dbReference>
<feature type="binding site" evidence="10">
    <location>
        <position position="287"/>
    </location>
    <ligand>
        <name>[4Fe-4S] cluster</name>
        <dbReference type="ChEBI" id="CHEBI:49883"/>
    </ligand>
</feature>
<keyword evidence="15" id="KW-1185">Reference proteome</keyword>
<feature type="region of interest" description="Disordered" evidence="11">
    <location>
        <begin position="1"/>
        <end position="23"/>
    </location>
</feature>
<keyword evidence="4 9" id="KW-0235">DNA replication</keyword>
<dbReference type="GO" id="GO:0051539">
    <property type="term" value="F:4 iron, 4 sulfur cluster binding"/>
    <property type="evidence" value="ECO:0007669"/>
    <property type="project" value="UniProtKB-UniRule"/>
</dbReference>
<protein>
    <recommendedName>
        <fullName evidence="9">DNA primase large subunit</fullName>
    </recommendedName>
</protein>
<keyword evidence="5 9" id="KW-0479">Metal-binding</keyword>
<evidence type="ECO:0000259" key="12">
    <source>
        <dbReference type="Pfam" id="PF04104"/>
    </source>
</evidence>
<dbReference type="OrthoDB" id="421393at2759"/>
<evidence type="ECO:0000256" key="3">
    <source>
        <dbReference type="ARBA" id="ARBA00022515"/>
    </source>
</evidence>
<comment type="cofactor">
    <cofactor evidence="9">
        <name>[4Fe-4S] cluster</name>
        <dbReference type="ChEBI" id="CHEBI:49883"/>
    </cofactor>
    <text evidence="9">Binds 1 [4Fe-4S] cluster.</text>
</comment>
<feature type="compositionally biased region" description="Polar residues" evidence="11">
    <location>
        <begin position="447"/>
        <end position="457"/>
    </location>
</feature>
<dbReference type="CDD" id="cd07322">
    <property type="entry name" value="PriL_PriS_Eukaryotic"/>
    <property type="match status" value="1"/>
</dbReference>
<dbReference type="Pfam" id="PF04104">
    <property type="entry name" value="DNA_primase_lrg"/>
    <property type="match status" value="1"/>
</dbReference>
<dbReference type="PANTHER" id="PTHR10537">
    <property type="entry name" value="DNA PRIMASE LARGE SUBUNIT"/>
    <property type="match status" value="1"/>
</dbReference>
<comment type="caution">
    <text evidence="13">The sequence shown here is derived from an EMBL/GenBank/DDBJ whole genome shotgun (WGS) entry which is preliminary data.</text>
</comment>
<dbReference type="GO" id="GO:0003677">
    <property type="term" value="F:DNA binding"/>
    <property type="evidence" value="ECO:0007669"/>
    <property type="project" value="UniProtKB-UniRule"/>
</dbReference>
<evidence type="ECO:0000313" key="13">
    <source>
        <dbReference type="EMBL" id="OMJ07752.1"/>
    </source>
</evidence>
<keyword evidence="6 9" id="KW-0408">Iron</keyword>
<keyword evidence="8 9" id="KW-0238">DNA-binding</keyword>
<dbReference type="Proteomes" id="UP000187283">
    <property type="component" value="Unassembled WGS sequence"/>
</dbReference>
<keyword evidence="3 9" id="KW-0639">Primosome</keyword>
<dbReference type="InterPro" id="IPR007238">
    <property type="entry name" value="DNA_primase_lsu_euk/arc"/>
</dbReference>
<keyword evidence="2 9" id="KW-0004">4Fe-4S</keyword>
<evidence type="ECO:0000256" key="10">
    <source>
        <dbReference type="PIRSR" id="PIRSR009449-1"/>
    </source>
</evidence>
<dbReference type="Pfam" id="PF26466">
    <property type="entry name" value="DNA_primase_lrg_N"/>
    <property type="match status" value="1"/>
</dbReference>
<feature type="compositionally biased region" description="Polar residues" evidence="11">
    <location>
        <begin position="13"/>
        <end position="23"/>
    </location>
</feature>
<organism evidence="13 15">
    <name type="scientific">Smittium culicis</name>
    <dbReference type="NCBI Taxonomy" id="133412"/>
    <lineage>
        <taxon>Eukaryota</taxon>
        <taxon>Fungi</taxon>
        <taxon>Fungi incertae sedis</taxon>
        <taxon>Zoopagomycota</taxon>
        <taxon>Kickxellomycotina</taxon>
        <taxon>Harpellomycetes</taxon>
        <taxon>Harpellales</taxon>
        <taxon>Legeriomycetaceae</taxon>
        <taxon>Smittium</taxon>
    </lineage>
</organism>
<dbReference type="EMBL" id="LSSN01000535">
    <property type="protein sequence ID" value="OMJ23470.1"/>
    <property type="molecule type" value="Genomic_DNA"/>
</dbReference>
<feature type="domain" description="DNA primase large subunit C-terminal" evidence="12">
    <location>
        <begin position="282"/>
        <end position="481"/>
    </location>
</feature>
<evidence type="ECO:0000256" key="9">
    <source>
        <dbReference type="PIRNR" id="PIRNR009449"/>
    </source>
</evidence>
<dbReference type="AlphaFoldDB" id="A0A1R1WZE1"/>
<evidence type="ECO:0000256" key="4">
    <source>
        <dbReference type="ARBA" id="ARBA00022705"/>
    </source>
</evidence>
<accession>A0A1R1WZE1</accession>
<evidence type="ECO:0000256" key="2">
    <source>
        <dbReference type="ARBA" id="ARBA00022485"/>
    </source>
</evidence>
<dbReference type="PANTHER" id="PTHR10537:SF3">
    <property type="entry name" value="DNA PRIMASE LARGE SUBUNIT"/>
    <property type="match status" value="1"/>
</dbReference>
<evidence type="ECO:0000256" key="6">
    <source>
        <dbReference type="ARBA" id="ARBA00023004"/>
    </source>
</evidence>
<feature type="binding site" evidence="10">
    <location>
        <position position="385"/>
    </location>
    <ligand>
        <name>[4Fe-4S] cluster</name>
        <dbReference type="ChEBI" id="CHEBI:49883"/>
    </ligand>
</feature>
<feature type="region of interest" description="Disordered" evidence="11">
    <location>
        <begin position="447"/>
        <end position="473"/>
    </location>
</feature>
<gene>
    <name evidence="13" type="ORF">AYI70_g11990</name>
    <name evidence="14" type="ORF">AYI70_g2241</name>
</gene>
<feature type="binding site" evidence="10">
    <location>
        <position position="433"/>
    </location>
    <ligand>
        <name>[4Fe-4S] cluster</name>
        <dbReference type="ChEBI" id="CHEBI:49883"/>
    </ligand>
</feature>
<dbReference type="GO" id="GO:0006269">
    <property type="term" value="P:DNA replication, synthesis of primer"/>
    <property type="evidence" value="ECO:0007669"/>
    <property type="project" value="UniProtKB-KW"/>
</dbReference>
<dbReference type="PIRSF" id="PIRSF009449">
    <property type="entry name" value="DNA_primase_large_subunit"/>
    <property type="match status" value="1"/>
</dbReference>
<comment type="function">
    <text evidence="9">DNA primase is the polymerase that synthesizes small RNA primers for the Okazaki fragments made during discontinuous DNA replication.</text>
</comment>
<evidence type="ECO:0000256" key="11">
    <source>
        <dbReference type="SAM" id="MobiDB-lite"/>
    </source>
</evidence>
<dbReference type="Gene3D" id="1.20.930.80">
    <property type="match status" value="1"/>
</dbReference>
<evidence type="ECO:0000256" key="8">
    <source>
        <dbReference type="ARBA" id="ARBA00023125"/>
    </source>
</evidence>
<dbReference type="STRING" id="133412.A0A1R1WZE1"/>
<sequence length="499" mass="56376">MYSQIRQSRVVPNPTSGSASLEQLLNSPYPSRLSLYETPPDLEVSIEEFETFALDRLKVLKEIELAVIRGPNAETTQKKIIEISTKYFPLSSRKVKSFNDIIQQRRKDYISHFILRLSFSRTEELRNWFVKQESLLFKARFQEFDNEDRSTLFKQANLDLVQLSESEYAELNTLTNGFCKNDTFYKASFEKAFDLISSRKVFVKNGFAFVPSLELIVLLVDDFKQKLSEQSLICSRALPKLEGDDRLLPVLQNMSAQYSTSEYQSSGVAGEISSSDVDKLSKFFPPCMLNLHQALKEKSHLKHSGRMQYGLFLKGIGLKLQEALIFWKSSFSKHVNEQKFNKDYAYNIRHNYGVEGRRSNYSPYSCAKIIVGFGFGGNSDDVHGCPFKTFSPNRLKQFLNAASSYGGAQVGDSDSKISDIVALAKSKHYQVACTRFLEMQINSRLATKETPSTTNHQKLAGGKPNSDSVTVEGISHPNTYFDLNLSNGIVSKKSTPPSA</sequence>
<evidence type="ECO:0000313" key="15">
    <source>
        <dbReference type="Proteomes" id="UP000187283"/>
    </source>
</evidence>